<feature type="transmembrane region" description="Helical" evidence="1">
    <location>
        <begin position="54"/>
        <end position="73"/>
    </location>
</feature>
<evidence type="ECO:0008006" key="4">
    <source>
        <dbReference type="Google" id="ProtNLM"/>
    </source>
</evidence>
<organism evidence="2 3">
    <name type="scientific">Paractinoplanes ovalisporus</name>
    <dbReference type="NCBI Taxonomy" id="2810368"/>
    <lineage>
        <taxon>Bacteria</taxon>
        <taxon>Bacillati</taxon>
        <taxon>Actinomycetota</taxon>
        <taxon>Actinomycetes</taxon>
        <taxon>Micromonosporales</taxon>
        <taxon>Micromonosporaceae</taxon>
        <taxon>Paractinoplanes</taxon>
    </lineage>
</organism>
<feature type="transmembrane region" description="Helical" evidence="1">
    <location>
        <begin position="12"/>
        <end position="34"/>
    </location>
</feature>
<evidence type="ECO:0000313" key="3">
    <source>
        <dbReference type="Proteomes" id="UP000632138"/>
    </source>
</evidence>
<comment type="caution">
    <text evidence="2">The sequence shown here is derived from an EMBL/GenBank/DDBJ whole genome shotgun (WGS) entry which is preliminary data.</text>
</comment>
<sequence length="211" mass="24116">MRTRTLRRRWINTSLIISASVVFLAGILIFPFLVRGVAGRDWQTLSDVGQAYGAISAILSGLALCGVAVSVTVQWRQTVWARIASARERHFELIKLILEDPELSYRGPADVESDREHRRQLVCNLWVSHWMLLWELGELDAESLRYAFDDLFADAVSRDWWRSAGPIWMAHRSRRRREFVAVAWSSFEEMERVSAELAAQMEGARPAPSAD</sequence>
<dbReference type="Pfam" id="PF19560">
    <property type="entry name" value="DUF6082"/>
    <property type="match status" value="1"/>
</dbReference>
<reference evidence="2 3" key="1">
    <citation type="submission" date="2021-01" db="EMBL/GenBank/DDBJ databases">
        <title>Actinoplanes sp. nov. LDG1-06 isolated from lichen.</title>
        <authorList>
            <person name="Saeng-In P."/>
            <person name="Phongsopitanun W."/>
            <person name="Kanchanasin P."/>
            <person name="Yuki M."/>
            <person name="Kudo T."/>
            <person name="Ohkuma M."/>
            <person name="Tanasupawat S."/>
        </authorList>
    </citation>
    <scope>NUCLEOTIDE SEQUENCE [LARGE SCALE GENOMIC DNA]</scope>
    <source>
        <strain evidence="2 3">LDG1-06</strain>
    </source>
</reference>
<keyword evidence="1" id="KW-0472">Membrane</keyword>
<dbReference type="Proteomes" id="UP000632138">
    <property type="component" value="Unassembled WGS sequence"/>
</dbReference>
<dbReference type="InterPro" id="IPR045728">
    <property type="entry name" value="DUF6082"/>
</dbReference>
<evidence type="ECO:0000256" key="1">
    <source>
        <dbReference type="SAM" id="Phobius"/>
    </source>
</evidence>
<name>A0ABS2A4K8_9ACTN</name>
<protein>
    <recommendedName>
        <fullName evidence="4">DUF4760 domain-containing protein</fullName>
    </recommendedName>
</protein>
<proteinExistence type="predicted"/>
<keyword evidence="3" id="KW-1185">Reference proteome</keyword>
<keyword evidence="1" id="KW-0812">Transmembrane</keyword>
<dbReference type="RefSeq" id="WP_203374613.1">
    <property type="nucleotide sequence ID" value="NZ_JAENHP010000001.1"/>
</dbReference>
<dbReference type="EMBL" id="JAENHP010000001">
    <property type="protein sequence ID" value="MBM2614747.1"/>
    <property type="molecule type" value="Genomic_DNA"/>
</dbReference>
<accession>A0ABS2A4K8</accession>
<evidence type="ECO:0000313" key="2">
    <source>
        <dbReference type="EMBL" id="MBM2614747.1"/>
    </source>
</evidence>
<gene>
    <name evidence="2" type="ORF">JIG36_04155</name>
</gene>
<keyword evidence="1" id="KW-1133">Transmembrane helix</keyword>